<organism evidence="1 2">
    <name type="scientific">Gossypium arboreum</name>
    <name type="common">Tree cotton</name>
    <name type="synonym">Gossypium nanking</name>
    <dbReference type="NCBI Taxonomy" id="29729"/>
    <lineage>
        <taxon>Eukaryota</taxon>
        <taxon>Viridiplantae</taxon>
        <taxon>Streptophyta</taxon>
        <taxon>Embryophyta</taxon>
        <taxon>Tracheophyta</taxon>
        <taxon>Spermatophyta</taxon>
        <taxon>Magnoliopsida</taxon>
        <taxon>eudicotyledons</taxon>
        <taxon>Gunneridae</taxon>
        <taxon>Pentapetalae</taxon>
        <taxon>rosids</taxon>
        <taxon>malvids</taxon>
        <taxon>Malvales</taxon>
        <taxon>Malvaceae</taxon>
        <taxon>Malvoideae</taxon>
        <taxon>Gossypium</taxon>
    </lineage>
</organism>
<dbReference type="AlphaFoldDB" id="A0A0B0MM16"/>
<gene>
    <name evidence="1" type="ORF">F383_17880</name>
</gene>
<keyword evidence="2" id="KW-1185">Reference proteome</keyword>
<proteinExistence type="predicted"/>
<reference evidence="2" key="1">
    <citation type="submission" date="2014-09" db="EMBL/GenBank/DDBJ databases">
        <authorList>
            <person name="Mudge J."/>
            <person name="Ramaraj T."/>
            <person name="Lindquist I.E."/>
            <person name="Bharti A.K."/>
            <person name="Sundararajan A."/>
            <person name="Cameron C.T."/>
            <person name="Woodward J.E."/>
            <person name="May G.D."/>
            <person name="Brubaker C."/>
            <person name="Broadhvest J."/>
            <person name="Wilkins T.A."/>
        </authorList>
    </citation>
    <scope>NUCLEOTIDE SEQUENCE</scope>
    <source>
        <strain evidence="2">cv. AKA8401</strain>
    </source>
</reference>
<protein>
    <submittedName>
        <fullName evidence="1">Uncharacterized protein</fullName>
    </submittedName>
</protein>
<evidence type="ECO:0000313" key="2">
    <source>
        <dbReference type="Proteomes" id="UP000032142"/>
    </source>
</evidence>
<sequence length="85" mass="9573">MTYGYVTRRVSPSVEININSVCSTWPHTRACDLAVWHQSVYPTSLALPSTRACRVIFRPQGQSYTGSKMGWDTTMCSHFECPLSL</sequence>
<dbReference type="Proteomes" id="UP000032142">
    <property type="component" value="Unassembled WGS sequence"/>
</dbReference>
<name>A0A0B0MM16_GOSAR</name>
<accession>A0A0B0MM16</accession>
<comment type="caution">
    <text evidence="1">The sequence shown here is derived from an EMBL/GenBank/DDBJ whole genome shotgun (WGS) entry which is preliminary data.</text>
</comment>
<evidence type="ECO:0000313" key="1">
    <source>
        <dbReference type="EMBL" id="KHF99975.1"/>
    </source>
</evidence>
<dbReference type="EMBL" id="JRRC01105884">
    <property type="protein sequence ID" value="KHF99975.1"/>
    <property type="molecule type" value="Genomic_DNA"/>
</dbReference>